<dbReference type="Proteomes" id="UP000280955">
    <property type="component" value="Unassembled WGS sequence"/>
</dbReference>
<organism evidence="1 2">
    <name type="scientific">Photorhabdus asymbiotica</name>
    <dbReference type="NCBI Taxonomy" id="291112"/>
    <lineage>
        <taxon>Bacteria</taxon>
        <taxon>Pseudomonadati</taxon>
        <taxon>Pseudomonadota</taxon>
        <taxon>Gammaproteobacteria</taxon>
        <taxon>Enterobacterales</taxon>
        <taxon>Morganellaceae</taxon>
        <taxon>Photorhabdus</taxon>
    </lineage>
</organism>
<gene>
    <name evidence="1" type="ORF">BDD30_2588</name>
</gene>
<name>A0ABX9SL51_9GAMM</name>
<evidence type="ECO:0000313" key="2">
    <source>
        <dbReference type="Proteomes" id="UP000280955"/>
    </source>
</evidence>
<proteinExistence type="predicted"/>
<keyword evidence="2" id="KW-1185">Reference proteome</keyword>
<comment type="caution">
    <text evidence="1">The sequence shown here is derived from an EMBL/GenBank/DDBJ whole genome shotgun (WGS) entry which is preliminary data.</text>
</comment>
<dbReference type="EMBL" id="RBLJ01000003">
    <property type="protein sequence ID" value="RKS57775.1"/>
    <property type="molecule type" value="Genomic_DNA"/>
</dbReference>
<evidence type="ECO:0000313" key="1">
    <source>
        <dbReference type="EMBL" id="RKS57775.1"/>
    </source>
</evidence>
<reference evidence="1 2" key="1">
    <citation type="submission" date="2018-10" db="EMBL/GenBank/DDBJ databases">
        <title>Genomic Encyclopedia of Archaeal and Bacterial Type Strains, Phase II (KMG-II): from individual species to whole genera.</title>
        <authorList>
            <person name="Goeker M."/>
        </authorList>
    </citation>
    <scope>NUCLEOTIDE SEQUENCE [LARGE SCALE GENOMIC DNA]</scope>
    <source>
        <strain evidence="1 2">DSM 15149</strain>
    </source>
</reference>
<accession>A0ABX9SL51</accession>
<protein>
    <submittedName>
        <fullName evidence="1">Uncharacterized protein</fullName>
    </submittedName>
</protein>
<dbReference type="RefSeq" id="WP_041381590.1">
    <property type="nucleotide sequence ID" value="NC_012962.1"/>
</dbReference>
<sequence>MGWQLFLLLVSQWSEDKRIGCLYTLYNLTVYIPFIFQVAAFTHPSHIAIYNPGDAFTCRHAATRNLLGILGESIN</sequence>